<sequence>MMEFIKNKKIDVRKYTMIISLIGIWILFSFLDKSGTFLSSRNLSNLFRQMATTAILAVGMLMILVDKHIDLSMGSLVGLTGGISAMLMYNFGMPWWASIIITLFVGAMLGAWTGNWVNKGVPAFIASLGGLLAYRGIILGISGGITVPVSDPIFRMIGTAYLPKLLGLILGIFSASYIVYTSLKKRNDRITYGFKVKAMYKEILILIVYVAIILAFVLTMNSYRGIPIPIVLVLSLGVIFKFITEKTQFGRQVYAIGGNYEAAKLSGINVKNRTLWIFIISGLLSAMAGILFTARLGSATPDAGNSFELDAVASCVIGGTSLLGGEGFVFGAILGALVMASIDNGMSIMNTESFWQYIVKGLILVVAVYIDISSKKKK</sequence>
<evidence type="ECO:0000313" key="13">
    <source>
        <dbReference type="Proteomes" id="UP001321786"/>
    </source>
</evidence>
<evidence type="ECO:0000256" key="2">
    <source>
        <dbReference type="ARBA" id="ARBA00022448"/>
    </source>
</evidence>
<evidence type="ECO:0000256" key="7">
    <source>
        <dbReference type="ARBA" id="ARBA00022989"/>
    </source>
</evidence>
<dbReference type="CDD" id="cd06579">
    <property type="entry name" value="TM_PBP1_transp_AraH_like"/>
    <property type="match status" value="1"/>
</dbReference>
<gene>
    <name evidence="12" type="primary">gguB</name>
    <name evidence="12" type="ORF">HLPR_12430</name>
</gene>
<feature type="transmembrane region" description="Helical" evidence="11">
    <location>
        <begin position="71"/>
        <end position="89"/>
    </location>
</feature>
<proteinExistence type="predicted"/>
<dbReference type="GO" id="GO:0005886">
    <property type="term" value="C:plasma membrane"/>
    <property type="evidence" value="ECO:0007669"/>
    <property type="project" value="UniProtKB-SubCell"/>
</dbReference>
<dbReference type="AlphaFoldDB" id="A0AAU9E892"/>
<feature type="transmembrane region" description="Helical" evidence="11">
    <location>
        <begin position="95"/>
        <end position="112"/>
    </location>
</feature>
<feature type="transmembrane region" description="Helical" evidence="11">
    <location>
        <begin position="316"/>
        <end position="342"/>
    </location>
</feature>
<evidence type="ECO:0000256" key="4">
    <source>
        <dbReference type="ARBA" id="ARBA00022519"/>
    </source>
</evidence>
<dbReference type="Pfam" id="PF02653">
    <property type="entry name" value="BPD_transp_2"/>
    <property type="match status" value="1"/>
</dbReference>
<protein>
    <recommendedName>
        <fullName evidence="10">Xylose transport system permease protein XylH</fullName>
    </recommendedName>
</protein>
<keyword evidence="13" id="KW-1185">Reference proteome</keyword>
<evidence type="ECO:0000256" key="11">
    <source>
        <dbReference type="SAM" id="Phobius"/>
    </source>
</evidence>
<accession>A0AAU9E892</accession>
<dbReference type="InterPro" id="IPR001851">
    <property type="entry name" value="ABC_transp_permease"/>
</dbReference>
<keyword evidence="6 11" id="KW-0812">Transmembrane</keyword>
<reference evidence="12 13" key="1">
    <citation type="submission" date="2023-08" db="EMBL/GenBank/DDBJ databases">
        <title>Helicovermis profunda gen. nov., sp. nov., a novel mesophilic, fermentative bacterium within the Bacillota from a deep-sea hydrothermal vent chimney.</title>
        <authorList>
            <person name="Miyazaki U."/>
            <person name="Mizutani D."/>
            <person name="Hashimoto Y."/>
            <person name="Tame A."/>
            <person name="Sawayama S."/>
            <person name="Miyazaki J."/>
            <person name="Takai K."/>
            <person name="Nakagawa S."/>
        </authorList>
    </citation>
    <scope>NUCLEOTIDE SEQUENCE [LARGE SCALE GENOMIC DNA]</scope>
    <source>
        <strain evidence="12 13">S502</strain>
    </source>
</reference>
<evidence type="ECO:0000256" key="6">
    <source>
        <dbReference type="ARBA" id="ARBA00022692"/>
    </source>
</evidence>
<comment type="function">
    <text evidence="9">Part of the binding-protein-dependent transport system for D-xylose. Probably responsible for the translocation of the substrate across the membrane.</text>
</comment>
<keyword evidence="8 11" id="KW-0472">Membrane</keyword>
<dbReference type="EMBL" id="AP028654">
    <property type="protein sequence ID" value="BEP28912.1"/>
    <property type="molecule type" value="Genomic_DNA"/>
</dbReference>
<evidence type="ECO:0000256" key="5">
    <source>
        <dbReference type="ARBA" id="ARBA00022597"/>
    </source>
</evidence>
<keyword evidence="4" id="KW-0997">Cell inner membrane</keyword>
<dbReference type="GO" id="GO:0022857">
    <property type="term" value="F:transmembrane transporter activity"/>
    <property type="evidence" value="ECO:0007669"/>
    <property type="project" value="InterPro"/>
</dbReference>
<feature type="transmembrane region" description="Helical" evidence="11">
    <location>
        <begin position="124"/>
        <end position="145"/>
    </location>
</feature>
<feature type="transmembrane region" description="Helical" evidence="11">
    <location>
        <begin position="12"/>
        <end position="31"/>
    </location>
</feature>
<feature type="transmembrane region" description="Helical" evidence="11">
    <location>
        <begin position="203"/>
        <end position="220"/>
    </location>
</feature>
<dbReference type="Proteomes" id="UP001321786">
    <property type="component" value="Chromosome"/>
</dbReference>
<organism evidence="12 13">
    <name type="scientific">Helicovermis profundi</name>
    <dbReference type="NCBI Taxonomy" id="3065157"/>
    <lineage>
        <taxon>Bacteria</taxon>
        <taxon>Bacillati</taxon>
        <taxon>Bacillota</taxon>
        <taxon>Clostridia</taxon>
        <taxon>Helicovermis</taxon>
    </lineage>
</organism>
<evidence type="ECO:0000313" key="12">
    <source>
        <dbReference type="EMBL" id="BEP28912.1"/>
    </source>
</evidence>
<feature type="transmembrane region" description="Helical" evidence="11">
    <location>
        <begin position="274"/>
        <end position="296"/>
    </location>
</feature>
<keyword evidence="7 11" id="KW-1133">Transmembrane helix</keyword>
<evidence type="ECO:0000256" key="3">
    <source>
        <dbReference type="ARBA" id="ARBA00022475"/>
    </source>
</evidence>
<feature type="transmembrane region" description="Helical" evidence="11">
    <location>
        <begin position="165"/>
        <end position="183"/>
    </location>
</feature>
<comment type="subcellular location">
    <subcellularLocation>
        <location evidence="1">Cell membrane</location>
        <topology evidence="1">Multi-pass membrane protein</topology>
    </subcellularLocation>
</comment>
<evidence type="ECO:0000256" key="8">
    <source>
        <dbReference type="ARBA" id="ARBA00023136"/>
    </source>
</evidence>
<feature type="transmembrane region" description="Helical" evidence="11">
    <location>
        <begin position="354"/>
        <end position="372"/>
    </location>
</feature>
<dbReference type="PANTHER" id="PTHR32196">
    <property type="entry name" value="ABC TRANSPORTER PERMEASE PROTEIN YPHD-RELATED-RELATED"/>
    <property type="match status" value="1"/>
</dbReference>
<evidence type="ECO:0000256" key="9">
    <source>
        <dbReference type="ARBA" id="ARBA00035611"/>
    </source>
</evidence>
<feature type="transmembrane region" description="Helical" evidence="11">
    <location>
        <begin position="226"/>
        <end position="244"/>
    </location>
</feature>
<dbReference type="RefSeq" id="WP_338537210.1">
    <property type="nucleotide sequence ID" value="NZ_AP028654.1"/>
</dbReference>
<keyword evidence="2" id="KW-0813">Transport</keyword>
<dbReference type="PANTHER" id="PTHR32196:SF32">
    <property type="entry name" value="XYLOSE TRANSPORT SYSTEM PERMEASE PROTEIN XYLH"/>
    <property type="match status" value="1"/>
</dbReference>
<name>A0AAU9E892_9FIRM</name>
<feature type="transmembrane region" description="Helical" evidence="11">
    <location>
        <begin position="46"/>
        <end position="64"/>
    </location>
</feature>
<evidence type="ECO:0000256" key="10">
    <source>
        <dbReference type="ARBA" id="ARBA00035686"/>
    </source>
</evidence>
<dbReference type="KEGG" id="hprf:HLPR_12430"/>
<keyword evidence="3" id="KW-1003">Cell membrane</keyword>
<evidence type="ECO:0000256" key="1">
    <source>
        <dbReference type="ARBA" id="ARBA00004651"/>
    </source>
</evidence>
<keyword evidence="5" id="KW-0762">Sugar transport</keyword>